<accession>A0A841L246</accession>
<dbReference type="PANTHER" id="PTHR42865:SF7">
    <property type="entry name" value="PROTON_GLUTAMATE-ASPARTATE SYMPORTER"/>
    <property type="match status" value="1"/>
</dbReference>
<dbReference type="InterPro" id="IPR001991">
    <property type="entry name" value="Na-dicarboxylate_symporter"/>
</dbReference>
<evidence type="ECO:0000313" key="10">
    <source>
        <dbReference type="Proteomes" id="UP000538147"/>
    </source>
</evidence>
<protein>
    <submittedName>
        <fullName evidence="9">Na+/H+-dicarboxylate symporter</fullName>
    </submittedName>
</protein>
<name>A0A841L246_9SPHN</name>
<evidence type="ECO:0000256" key="1">
    <source>
        <dbReference type="ARBA" id="ARBA00004651"/>
    </source>
</evidence>
<dbReference type="InterPro" id="IPR006311">
    <property type="entry name" value="TAT_signal"/>
</dbReference>
<keyword evidence="10" id="KW-1185">Reference proteome</keyword>
<keyword evidence="5 7" id="KW-1133">Transmembrane helix</keyword>
<keyword evidence="2" id="KW-0813">Transport</keyword>
<evidence type="ECO:0000256" key="2">
    <source>
        <dbReference type="ARBA" id="ARBA00022448"/>
    </source>
</evidence>
<reference evidence="9 10" key="1">
    <citation type="submission" date="2020-08" db="EMBL/GenBank/DDBJ databases">
        <title>Genomic Encyclopedia of Type Strains, Phase IV (KMG-IV): sequencing the most valuable type-strain genomes for metagenomic binning, comparative biology and taxonomic classification.</title>
        <authorList>
            <person name="Goeker M."/>
        </authorList>
    </citation>
    <scope>NUCLEOTIDE SEQUENCE [LARGE SCALE GENOMIC DNA]</scope>
    <source>
        <strain evidence="9 10">DSM 102189</strain>
    </source>
</reference>
<dbReference type="RefSeq" id="WP_184194979.1">
    <property type="nucleotide sequence ID" value="NZ_JACIIV010000003.1"/>
</dbReference>
<keyword evidence="8" id="KW-0732">Signal</keyword>
<dbReference type="PANTHER" id="PTHR42865">
    <property type="entry name" value="PROTON/GLUTAMATE-ASPARTATE SYMPORTER"/>
    <property type="match status" value="1"/>
</dbReference>
<feature type="transmembrane region" description="Helical" evidence="7">
    <location>
        <begin position="48"/>
        <end position="68"/>
    </location>
</feature>
<evidence type="ECO:0000256" key="8">
    <source>
        <dbReference type="SAM" id="SignalP"/>
    </source>
</evidence>
<dbReference type="Gene3D" id="1.10.3860.10">
    <property type="entry name" value="Sodium:dicarboxylate symporter"/>
    <property type="match status" value="1"/>
</dbReference>
<evidence type="ECO:0000256" key="4">
    <source>
        <dbReference type="ARBA" id="ARBA00022692"/>
    </source>
</evidence>
<feature type="transmembrane region" description="Helical" evidence="7">
    <location>
        <begin position="355"/>
        <end position="379"/>
    </location>
</feature>
<organism evidence="9 10">
    <name type="scientific">Polymorphobacter multimanifer</name>
    <dbReference type="NCBI Taxonomy" id="1070431"/>
    <lineage>
        <taxon>Bacteria</taxon>
        <taxon>Pseudomonadati</taxon>
        <taxon>Pseudomonadota</taxon>
        <taxon>Alphaproteobacteria</taxon>
        <taxon>Sphingomonadales</taxon>
        <taxon>Sphingosinicellaceae</taxon>
        <taxon>Polymorphobacter</taxon>
    </lineage>
</organism>
<comment type="subcellular location">
    <subcellularLocation>
        <location evidence="1">Cell membrane</location>
        <topology evidence="1">Multi-pass membrane protein</topology>
    </subcellularLocation>
</comment>
<evidence type="ECO:0000313" key="9">
    <source>
        <dbReference type="EMBL" id="MBB6226386.1"/>
    </source>
</evidence>
<dbReference type="AlphaFoldDB" id="A0A841L246"/>
<keyword evidence="6 7" id="KW-0472">Membrane</keyword>
<dbReference type="Proteomes" id="UP000538147">
    <property type="component" value="Unassembled WGS sequence"/>
</dbReference>
<feature type="transmembrane region" description="Helical" evidence="7">
    <location>
        <begin position="299"/>
        <end position="320"/>
    </location>
</feature>
<dbReference type="GO" id="GO:0005886">
    <property type="term" value="C:plasma membrane"/>
    <property type="evidence" value="ECO:0007669"/>
    <property type="project" value="TreeGrafter"/>
</dbReference>
<feature type="transmembrane region" description="Helical" evidence="7">
    <location>
        <begin position="152"/>
        <end position="169"/>
    </location>
</feature>
<feature type="chain" id="PRO_5032659997" evidence="8">
    <location>
        <begin position="23"/>
        <end position="418"/>
    </location>
</feature>
<feature type="signal peptide" evidence="8">
    <location>
        <begin position="1"/>
        <end position="22"/>
    </location>
</feature>
<feature type="transmembrane region" description="Helical" evidence="7">
    <location>
        <begin position="327"/>
        <end position="349"/>
    </location>
</feature>
<gene>
    <name evidence="9" type="ORF">FHS79_000540</name>
</gene>
<evidence type="ECO:0000256" key="7">
    <source>
        <dbReference type="SAM" id="Phobius"/>
    </source>
</evidence>
<feature type="transmembrane region" description="Helical" evidence="7">
    <location>
        <begin position="80"/>
        <end position="103"/>
    </location>
</feature>
<sequence>MSLTLRIFLSLVAGLATGAALAAFATPDTATAIGDVLAPIGGLWLDALQMVVIPLVIGLLFTGIADAAGTARTSRLAGRALLLFATLIAATAIFGAVFVPWLLSVWPASLDAAQAIIGAEAAPPAATSLDLGAWLRSFITTNPFKALAEANMLQLVVFTGLFALAATKLPDEQRKALVGIFNGLTGAMLTLVNWVLWLGPIGVFALSAQVGIRAGLDAIGVLAHYVAVVSLTQIILIVALYGLALFTRTGLIGFARGVLPAQVVAVSTQSSIASLPAMVTAATGPLRVPAPVAKLVLPMAVAVFRYTSAPANLAVALYVAHLNGMELGLATLVAGAAVAFAVSVAAVGLPGQVSFITSVGPICIAMGIPLEALPLLIAVEMLPDIFRTFGNVTADVAATAVLARNEPPDHEKLDNEPV</sequence>
<dbReference type="InterPro" id="IPR036458">
    <property type="entry name" value="Na:dicarbo_symporter_sf"/>
</dbReference>
<dbReference type="EMBL" id="JACIIV010000003">
    <property type="protein sequence ID" value="MBB6226386.1"/>
    <property type="molecule type" value="Genomic_DNA"/>
</dbReference>
<evidence type="ECO:0000256" key="6">
    <source>
        <dbReference type="ARBA" id="ARBA00023136"/>
    </source>
</evidence>
<dbReference type="PRINTS" id="PR00173">
    <property type="entry name" value="EDTRNSPORT"/>
</dbReference>
<dbReference type="PROSITE" id="PS51318">
    <property type="entry name" value="TAT"/>
    <property type="match status" value="1"/>
</dbReference>
<keyword evidence="4 7" id="KW-0812">Transmembrane</keyword>
<feature type="transmembrane region" description="Helical" evidence="7">
    <location>
        <begin position="176"/>
        <end position="198"/>
    </location>
</feature>
<evidence type="ECO:0000256" key="3">
    <source>
        <dbReference type="ARBA" id="ARBA00022475"/>
    </source>
</evidence>
<dbReference type="SUPFAM" id="SSF118215">
    <property type="entry name" value="Proton glutamate symport protein"/>
    <property type="match status" value="1"/>
</dbReference>
<dbReference type="Pfam" id="PF00375">
    <property type="entry name" value="SDF"/>
    <property type="match status" value="1"/>
</dbReference>
<comment type="caution">
    <text evidence="9">The sequence shown here is derived from an EMBL/GenBank/DDBJ whole genome shotgun (WGS) entry which is preliminary data.</text>
</comment>
<evidence type="ECO:0000256" key="5">
    <source>
        <dbReference type="ARBA" id="ARBA00022989"/>
    </source>
</evidence>
<feature type="transmembrane region" description="Helical" evidence="7">
    <location>
        <begin position="218"/>
        <end position="246"/>
    </location>
</feature>
<proteinExistence type="predicted"/>
<dbReference type="GO" id="GO:0015293">
    <property type="term" value="F:symporter activity"/>
    <property type="evidence" value="ECO:0007669"/>
    <property type="project" value="InterPro"/>
</dbReference>
<keyword evidence="3" id="KW-1003">Cell membrane</keyword>